<dbReference type="InterPro" id="IPR001254">
    <property type="entry name" value="Trypsin_dom"/>
</dbReference>
<protein>
    <recommendedName>
        <fullName evidence="2">Peptidase S1 domain-containing protein</fullName>
    </recommendedName>
</protein>
<dbReference type="InterPro" id="IPR043504">
    <property type="entry name" value="Peptidase_S1_PA_chymotrypsin"/>
</dbReference>
<accession>A0A182NCN2</accession>
<proteinExistence type="inferred from homology"/>
<comment type="similarity">
    <text evidence="1">Belongs to the peptidase S1 family. CLIP subfamily.</text>
</comment>
<dbReference type="Gene3D" id="2.40.10.10">
    <property type="entry name" value="Trypsin-like serine proteases"/>
    <property type="match status" value="4"/>
</dbReference>
<dbReference type="InterPro" id="IPR051333">
    <property type="entry name" value="CLIP_Serine_Protease"/>
</dbReference>
<dbReference type="GO" id="GO:0006508">
    <property type="term" value="P:proteolysis"/>
    <property type="evidence" value="ECO:0007669"/>
    <property type="project" value="InterPro"/>
</dbReference>
<dbReference type="GO" id="GO:0004252">
    <property type="term" value="F:serine-type endopeptidase activity"/>
    <property type="evidence" value="ECO:0007669"/>
    <property type="project" value="InterPro"/>
</dbReference>
<dbReference type="EnsemblMetazoa" id="ADIR005396-RA">
    <property type="protein sequence ID" value="ADIR005396-PA"/>
    <property type="gene ID" value="ADIR005396"/>
</dbReference>
<dbReference type="VEuPathDB" id="VectorBase:ADIR005396"/>
<organism evidence="3 4">
    <name type="scientific">Anopheles dirus</name>
    <dbReference type="NCBI Taxonomy" id="7168"/>
    <lineage>
        <taxon>Eukaryota</taxon>
        <taxon>Metazoa</taxon>
        <taxon>Ecdysozoa</taxon>
        <taxon>Arthropoda</taxon>
        <taxon>Hexapoda</taxon>
        <taxon>Insecta</taxon>
        <taxon>Pterygota</taxon>
        <taxon>Neoptera</taxon>
        <taxon>Endopterygota</taxon>
        <taxon>Diptera</taxon>
        <taxon>Nematocera</taxon>
        <taxon>Culicoidea</taxon>
        <taxon>Culicidae</taxon>
        <taxon>Anophelinae</taxon>
        <taxon>Anopheles</taxon>
    </lineage>
</organism>
<dbReference type="Proteomes" id="UP000075884">
    <property type="component" value="Unassembled WGS sequence"/>
</dbReference>
<dbReference type="InterPro" id="IPR009003">
    <property type="entry name" value="Peptidase_S1_PA"/>
</dbReference>
<dbReference type="SUPFAM" id="SSF50494">
    <property type="entry name" value="Trypsin-like serine proteases"/>
    <property type="match status" value="3"/>
</dbReference>
<dbReference type="Pfam" id="PF00089">
    <property type="entry name" value="Trypsin"/>
    <property type="match status" value="3"/>
</dbReference>
<feature type="domain" description="Peptidase S1" evidence="2">
    <location>
        <begin position="478"/>
        <end position="765"/>
    </location>
</feature>
<evidence type="ECO:0000256" key="1">
    <source>
        <dbReference type="ARBA" id="ARBA00024195"/>
    </source>
</evidence>
<dbReference type="PROSITE" id="PS50240">
    <property type="entry name" value="TRYPSIN_DOM"/>
    <property type="match status" value="2"/>
</dbReference>
<keyword evidence="4" id="KW-1185">Reference proteome</keyword>
<evidence type="ECO:0000313" key="4">
    <source>
        <dbReference type="Proteomes" id="UP000075884"/>
    </source>
</evidence>
<reference evidence="4" key="1">
    <citation type="submission" date="2013-03" db="EMBL/GenBank/DDBJ databases">
        <title>The Genome Sequence of Anopheles dirus WRAIR2.</title>
        <authorList>
            <consortium name="The Broad Institute Genomics Platform"/>
            <person name="Neafsey D.E."/>
            <person name="Walton C."/>
            <person name="Walker B."/>
            <person name="Young S.K."/>
            <person name="Zeng Q."/>
            <person name="Gargeya S."/>
            <person name="Fitzgerald M."/>
            <person name="Haas B."/>
            <person name="Abouelleil A."/>
            <person name="Allen A.W."/>
            <person name="Alvarado L."/>
            <person name="Arachchi H.M."/>
            <person name="Berlin A.M."/>
            <person name="Chapman S.B."/>
            <person name="Gainer-Dewar J."/>
            <person name="Goldberg J."/>
            <person name="Griggs A."/>
            <person name="Gujja S."/>
            <person name="Hansen M."/>
            <person name="Howarth C."/>
            <person name="Imamovic A."/>
            <person name="Ireland A."/>
            <person name="Larimer J."/>
            <person name="McCowan C."/>
            <person name="Murphy C."/>
            <person name="Pearson M."/>
            <person name="Poon T.W."/>
            <person name="Priest M."/>
            <person name="Roberts A."/>
            <person name="Saif S."/>
            <person name="Shea T."/>
            <person name="Sisk P."/>
            <person name="Sykes S."/>
            <person name="Wortman J."/>
            <person name="Nusbaum C."/>
            <person name="Birren B."/>
        </authorList>
    </citation>
    <scope>NUCLEOTIDE SEQUENCE [LARGE SCALE GENOMIC DNA]</scope>
    <source>
        <strain evidence="4">WRAIR2</strain>
    </source>
</reference>
<name>A0A182NCN2_9DIPT</name>
<dbReference type="PANTHER" id="PTHR24260">
    <property type="match status" value="1"/>
</dbReference>
<evidence type="ECO:0000259" key="2">
    <source>
        <dbReference type="PROSITE" id="PS50240"/>
    </source>
</evidence>
<evidence type="ECO:0000313" key="3">
    <source>
        <dbReference type="EnsemblMetazoa" id="ADIR005396-PA"/>
    </source>
</evidence>
<sequence>LDVVLGGIDLFWETQRIPIRRIVIHPKYNSSSFKNDIALMELSVPANTTNPLIRPICLPVTPELRPVDFANLKVTVFVPMRVNYVNETECRAKYAKVAQNVFLDEKQFCAQTLEEDSKYCTALTSGVPLNQVQTFGVHERYFLRGFDLYMQSCNATVPSIYIDVNEYLDWILYNMKYCGADDEGSNGASLEADWGSLQQQQGNEKLTLFNMTDCGLAEPFDQTSNRYPNMPWIGWLHTHPGVTVADLKDDSLAVLINRRYALAAAAIMQNKSQWRFITLGSLGNYFACRNDRCERYTQEMDVRGITVHPSFTKHPRQHDIALIEFWQSPDPKNRYIRPICLPFTESMRHGAPLALIVSTINLFFTENRQLQQLTVASCQQQFAQNGRTVKREDISLCAALADVERQSRVSIVPGAPLQAMLQFGGHKRHFLRGLNYAPNRTVSAYENLNVYLPYLFTDIHPYLDWMLDSMSVKPRQNLLGGSGNLLAPLEEHYLGTAQDLRLPIRNAAKRRLFNFKNCGTDVPHSLSSSEHGGVNVTHQWFGGTSSDFPYGECVVTLISEWYLLGSASCLKNYSKPIILRMQAHDPSQSFPIQRIILHPQYQRGDLDNNIALVQLAKPVNSNRTHFKPVCLPITGQLRTSSYNTSHLVTVGTLSDTHRGKGFDSRTVGATVGDRWVDISYCQKRWKRMTGRRSSASCIYSLPLSDGEYYEQLDGAPIYSVESFNNIDRHFLRGIALTGVAFYDVPAPIYFLEIDSYLDWILDSMDETLHLRELSYSLNEKLVFS</sequence>
<dbReference type="PANTHER" id="PTHR24260:SF139">
    <property type="entry name" value="CLIP DOMAIN-CONTAINING SERINE PROTEASE"/>
    <property type="match status" value="1"/>
</dbReference>
<dbReference type="AlphaFoldDB" id="A0A182NCN2"/>
<dbReference type="SMART" id="SM00020">
    <property type="entry name" value="Tryp_SPc"/>
    <property type="match status" value="1"/>
</dbReference>
<reference evidence="3" key="2">
    <citation type="submission" date="2020-05" db="UniProtKB">
        <authorList>
            <consortium name="EnsemblMetazoa"/>
        </authorList>
    </citation>
    <scope>IDENTIFICATION</scope>
    <source>
        <strain evidence="3">WRAIR2</strain>
    </source>
</reference>
<feature type="domain" description="Peptidase S1" evidence="2">
    <location>
        <begin position="1"/>
        <end position="176"/>
    </location>
</feature>
<dbReference type="STRING" id="7168.A0A182NCN2"/>